<protein>
    <submittedName>
        <fullName evidence="2">Putative secreted protein</fullName>
    </submittedName>
</protein>
<name>A0A2M4DEY5_ANODA</name>
<evidence type="ECO:0000256" key="1">
    <source>
        <dbReference type="SAM" id="SignalP"/>
    </source>
</evidence>
<reference evidence="2" key="1">
    <citation type="submission" date="2018-01" db="EMBL/GenBank/DDBJ databases">
        <title>An insight into the sialome of Amazonian anophelines.</title>
        <authorList>
            <person name="Ribeiro J.M."/>
            <person name="Scarpassa V."/>
            <person name="Calvo E."/>
        </authorList>
    </citation>
    <scope>NUCLEOTIDE SEQUENCE</scope>
</reference>
<feature type="signal peptide" evidence="1">
    <location>
        <begin position="1"/>
        <end position="19"/>
    </location>
</feature>
<keyword evidence="1" id="KW-0732">Signal</keyword>
<feature type="chain" id="PRO_5014863199" evidence="1">
    <location>
        <begin position="20"/>
        <end position="101"/>
    </location>
</feature>
<accession>A0A2M4DEY5</accession>
<proteinExistence type="predicted"/>
<evidence type="ECO:0000313" key="2">
    <source>
        <dbReference type="EMBL" id="MBW76140.1"/>
    </source>
</evidence>
<sequence>MGLLAICITLFPLRVSTVASPPPAAGQDQAGEEEKLLSPRVGTPLLCCRSTFCRDEEACYFRVTFRCLYSAPLRSARNRHLLICERSRGFRILCLRASCCG</sequence>
<dbReference type="EMBL" id="GGFL01011962">
    <property type="protein sequence ID" value="MBW76140.1"/>
    <property type="molecule type" value="Transcribed_RNA"/>
</dbReference>
<organism evidence="2">
    <name type="scientific">Anopheles darlingi</name>
    <name type="common">Mosquito</name>
    <dbReference type="NCBI Taxonomy" id="43151"/>
    <lineage>
        <taxon>Eukaryota</taxon>
        <taxon>Metazoa</taxon>
        <taxon>Ecdysozoa</taxon>
        <taxon>Arthropoda</taxon>
        <taxon>Hexapoda</taxon>
        <taxon>Insecta</taxon>
        <taxon>Pterygota</taxon>
        <taxon>Neoptera</taxon>
        <taxon>Endopterygota</taxon>
        <taxon>Diptera</taxon>
        <taxon>Nematocera</taxon>
        <taxon>Culicoidea</taxon>
        <taxon>Culicidae</taxon>
        <taxon>Anophelinae</taxon>
        <taxon>Anopheles</taxon>
    </lineage>
</organism>
<dbReference type="AlphaFoldDB" id="A0A2M4DEY5"/>